<accession>A0A8J2SK17</accession>
<protein>
    <recommendedName>
        <fullName evidence="3">Alpha-L-glutamate ligase-related protein ATP-grasp domain-containing protein</fullName>
    </recommendedName>
</protein>
<name>A0A8J2SK17_9STRA</name>
<reference evidence="1" key="1">
    <citation type="submission" date="2021-11" db="EMBL/GenBank/DDBJ databases">
        <authorList>
            <consortium name="Genoscope - CEA"/>
            <person name="William W."/>
        </authorList>
    </citation>
    <scope>NUCLEOTIDE SEQUENCE</scope>
</reference>
<evidence type="ECO:0000313" key="1">
    <source>
        <dbReference type="EMBL" id="CAH0368402.1"/>
    </source>
</evidence>
<dbReference type="OrthoDB" id="35279at2759"/>
<sequence length="419" mass="46744">MPPALLQITGDTLRYWRAFAYYARGGAFAGSHEKFFDGDRRQACHVFGAALAIRMWHRPHYRTTSYAADLRANLSNVAVPGTGMALSKVCVMRPVAVGFLLIGAPCWSFVAAVAKAKRDTGSYFSLRKIAENYREQLLKPRDWFSLWRTNSRLAAWHSLCVKKETQGWGDYDMENKWAFIEKGRNKGVAVSPVLETPALCIKHKNEEGGMGIHFFRNALEGGDWILQEVMQNEAFVAGLLPENAPLSTFRVMTASRLGLSSKENSIEAISCVFRAGRKGAATDHDSILFDVDVKTGKIGRGTTNMQWYRLGLRNCLIGGVRWAPPPDILDHPDCPGKRVTGATVPDFQKRVAALATEAHRKLLPTVPLAGWDVVLSKDHGACLLEVNLSCNFFRGSFDEEKYVEFIGDYFEDCDTRRAL</sequence>
<organism evidence="1 2">
    <name type="scientific">Pelagomonas calceolata</name>
    <dbReference type="NCBI Taxonomy" id="35677"/>
    <lineage>
        <taxon>Eukaryota</taxon>
        <taxon>Sar</taxon>
        <taxon>Stramenopiles</taxon>
        <taxon>Ochrophyta</taxon>
        <taxon>Pelagophyceae</taxon>
        <taxon>Pelagomonadales</taxon>
        <taxon>Pelagomonadaceae</taxon>
        <taxon>Pelagomonas</taxon>
    </lineage>
</organism>
<comment type="caution">
    <text evidence="1">The sequence shown here is derived from an EMBL/GenBank/DDBJ whole genome shotgun (WGS) entry which is preliminary data.</text>
</comment>
<dbReference type="Proteomes" id="UP000789595">
    <property type="component" value="Unassembled WGS sequence"/>
</dbReference>
<dbReference type="AlphaFoldDB" id="A0A8J2SK17"/>
<gene>
    <name evidence="1" type="ORF">PECAL_2P14680</name>
</gene>
<proteinExistence type="predicted"/>
<evidence type="ECO:0000313" key="2">
    <source>
        <dbReference type="Proteomes" id="UP000789595"/>
    </source>
</evidence>
<keyword evidence="2" id="KW-1185">Reference proteome</keyword>
<evidence type="ECO:0008006" key="3">
    <source>
        <dbReference type="Google" id="ProtNLM"/>
    </source>
</evidence>
<dbReference type="EMBL" id="CAKKNE010000002">
    <property type="protein sequence ID" value="CAH0368402.1"/>
    <property type="molecule type" value="Genomic_DNA"/>
</dbReference>